<sequence length="111" mass="12531">EIPQDEIELGANDKIIQAFHFTKEPLRAHGIPFKFVLKTGEPFSVTKSRLQLRIGMNEKDFIKVKVAIIHVASYAKPQYIEDNNIILSDYGLTNELLGLDHVDKTGRAGRV</sequence>
<keyword evidence="10" id="KW-1185">Reference proteome</keyword>
<name>A0A9N9NZ57_9GLOM</name>
<keyword evidence="5" id="KW-0833">Ubl conjugation pathway</keyword>
<comment type="similarity">
    <text evidence="2">Belongs to the peptidase C19 family.</text>
</comment>
<gene>
    <name evidence="9" type="ORF">RFULGI_LOCUS15313</name>
</gene>
<accession>A0A9N9NZ57</accession>
<keyword evidence="7" id="KW-0788">Thiol protease</keyword>
<organism evidence="9 10">
    <name type="scientific">Racocetra fulgida</name>
    <dbReference type="NCBI Taxonomy" id="60492"/>
    <lineage>
        <taxon>Eukaryota</taxon>
        <taxon>Fungi</taxon>
        <taxon>Fungi incertae sedis</taxon>
        <taxon>Mucoromycota</taxon>
        <taxon>Glomeromycotina</taxon>
        <taxon>Glomeromycetes</taxon>
        <taxon>Diversisporales</taxon>
        <taxon>Gigasporaceae</taxon>
        <taxon>Racocetra</taxon>
    </lineage>
</organism>
<dbReference type="EC" id="3.4.19.12" evidence="3"/>
<dbReference type="GO" id="GO:0004843">
    <property type="term" value="F:cysteine-type deubiquitinase activity"/>
    <property type="evidence" value="ECO:0007669"/>
    <property type="project" value="UniProtKB-EC"/>
</dbReference>
<dbReference type="EMBL" id="CAJVPZ010048599">
    <property type="protein sequence ID" value="CAG8774401.1"/>
    <property type="molecule type" value="Genomic_DNA"/>
</dbReference>
<comment type="catalytic activity">
    <reaction evidence="1">
        <text>Thiol-dependent hydrolysis of ester, thioester, amide, peptide and isopeptide bonds formed by the C-terminal Gly of ubiquitin (a 76-residue protein attached to proteins as an intracellular targeting signal).</text>
        <dbReference type="EC" id="3.4.19.12"/>
    </reaction>
</comment>
<proteinExistence type="inferred from homology"/>
<reference evidence="9" key="1">
    <citation type="submission" date="2021-06" db="EMBL/GenBank/DDBJ databases">
        <authorList>
            <person name="Kallberg Y."/>
            <person name="Tangrot J."/>
            <person name="Rosling A."/>
        </authorList>
    </citation>
    <scope>NUCLEOTIDE SEQUENCE</scope>
    <source>
        <strain evidence="9">IN212</strain>
    </source>
</reference>
<evidence type="ECO:0000256" key="4">
    <source>
        <dbReference type="ARBA" id="ARBA00022670"/>
    </source>
</evidence>
<evidence type="ECO:0000256" key="2">
    <source>
        <dbReference type="ARBA" id="ARBA00009085"/>
    </source>
</evidence>
<dbReference type="GO" id="GO:0006508">
    <property type="term" value="P:proteolysis"/>
    <property type="evidence" value="ECO:0007669"/>
    <property type="project" value="UniProtKB-KW"/>
</dbReference>
<evidence type="ECO:0000256" key="5">
    <source>
        <dbReference type="ARBA" id="ARBA00022786"/>
    </source>
</evidence>
<evidence type="ECO:0000256" key="3">
    <source>
        <dbReference type="ARBA" id="ARBA00012759"/>
    </source>
</evidence>
<protein>
    <recommendedName>
        <fullName evidence="3">ubiquitinyl hydrolase 1</fullName>
        <ecNumber evidence="3">3.4.19.12</ecNumber>
    </recommendedName>
</protein>
<keyword evidence="6" id="KW-0378">Hydrolase</keyword>
<evidence type="ECO:0000313" key="10">
    <source>
        <dbReference type="Proteomes" id="UP000789396"/>
    </source>
</evidence>
<feature type="non-terminal residue" evidence="9">
    <location>
        <position position="1"/>
    </location>
</feature>
<keyword evidence="4" id="KW-0645">Protease</keyword>
<evidence type="ECO:0000256" key="7">
    <source>
        <dbReference type="ARBA" id="ARBA00022807"/>
    </source>
</evidence>
<feature type="domain" description="Ubiquitin carboxyl-terminal hydrolase C-terminal" evidence="8">
    <location>
        <begin position="1"/>
        <end position="105"/>
    </location>
</feature>
<evidence type="ECO:0000313" key="9">
    <source>
        <dbReference type="EMBL" id="CAG8774401.1"/>
    </source>
</evidence>
<evidence type="ECO:0000256" key="6">
    <source>
        <dbReference type="ARBA" id="ARBA00022801"/>
    </source>
</evidence>
<evidence type="ECO:0000259" key="8">
    <source>
        <dbReference type="Pfam" id="PF14533"/>
    </source>
</evidence>
<dbReference type="Pfam" id="PF14533">
    <property type="entry name" value="USP7_C2"/>
    <property type="match status" value="1"/>
</dbReference>
<dbReference type="Proteomes" id="UP000789396">
    <property type="component" value="Unassembled WGS sequence"/>
</dbReference>
<comment type="caution">
    <text evidence="9">The sequence shown here is derived from an EMBL/GenBank/DDBJ whole genome shotgun (WGS) entry which is preliminary data.</text>
</comment>
<dbReference type="AlphaFoldDB" id="A0A9N9NZ57"/>
<dbReference type="OrthoDB" id="289038at2759"/>
<evidence type="ECO:0000256" key="1">
    <source>
        <dbReference type="ARBA" id="ARBA00000707"/>
    </source>
</evidence>
<dbReference type="InterPro" id="IPR029346">
    <property type="entry name" value="USP_C"/>
</dbReference>
<feature type="non-terminal residue" evidence="9">
    <location>
        <position position="111"/>
    </location>
</feature>